<dbReference type="Gene3D" id="2.60.40.10">
    <property type="entry name" value="Immunoglobulins"/>
    <property type="match status" value="1"/>
</dbReference>
<protein>
    <recommendedName>
        <fullName evidence="3">Ig-like domain-containing protein</fullName>
    </recommendedName>
</protein>
<dbReference type="EMBL" id="JADBJN010000002">
    <property type="protein sequence ID" value="KAG5677876.1"/>
    <property type="molecule type" value="Genomic_DNA"/>
</dbReference>
<sequence length="70" mass="8151">MKESWSYTSSTIEPASYLAPYFDMDVQRNITVTIGQTAFIHCRVERLGDKDVSVKQFEGFLCYYCCCYLQ</sequence>
<dbReference type="InterPro" id="IPR013783">
    <property type="entry name" value="Ig-like_fold"/>
</dbReference>
<evidence type="ECO:0000313" key="2">
    <source>
        <dbReference type="Proteomes" id="UP001107558"/>
    </source>
</evidence>
<keyword evidence="2" id="KW-1185">Reference proteome</keyword>
<dbReference type="AlphaFoldDB" id="A0A9J6C6T1"/>
<gene>
    <name evidence="1" type="ORF">PVAND_007593</name>
</gene>
<reference evidence="1" key="1">
    <citation type="submission" date="2021-03" db="EMBL/GenBank/DDBJ databases">
        <title>Chromosome level genome of the anhydrobiotic midge Polypedilum vanderplanki.</title>
        <authorList>
            <person name="Yoshida Y."/>
            <person name="Kikawada T."/>
            <person name="Gusev O."/>
        </authorList>
    </citation>
    <scope>NUCLEOTIDE SEQUENCE</scope>
    <source>
        <strain evidence="1">NIAS01</strain>
        <tissue evidence="1">Whole body or cell culture</tissue>
    </source>
</reference>
<name>A0A9J6C6T1_POLVA</name>
<proteinExistence type="predicted"/>
<dbReference type="OrthoDB" id="6377396at2759"/>
<evidence type="ECO:0000313" key="1">
    <source>
        <dbReference type="EMBL" id="KAG5677876.1"/>
    </source>
</evidence>
<organism evidence="1 2">
    <name type="scientific">Polypedilum vanderplanki</name>
    <name type="common">Sleeping chironomid midge</name>
    <dbReference type="NCBI Taxonomy" id="319348"/>
    <lineage>
        <taxon>Eukaryota</taxon>
        <taxon>Metazoa</taxon>
        <taxon>Ecdysozoa</taxon>
        <taxon>Arthropoda</taxon>
        <taxon>Hexapoda</taxon>
        <taxon>Insecta</taxon>
        <taxon>Pterygota</taxon>
        <taxon>Neoptera</taxon>
        <taxon>Endopterygota</taxon>
        <taxon>Diptera</taxon>
        <taxon>Nematocera</taxon>
        <taxon>Chironomoidea</taxon>
        <taxon>Chironomidae</taxon>
        <taxon>Chironominae</taxon>
        <taxon>Polypedilum</taxon>
        <taxon>Polypedilum</taxon>
    </lineage>
</organism>
<accession>A0A9J6C6T1</accession>
<dbReference type="Proteomes" id="UP001107558">
    <property type="component" value="Chromosome 2"/>
</dbReference>
<evidence type="ECO:0008006" key="3">
    <source>
        <dbReference type="Google" id="ProtNLM"/>
    </source>
</evidence>
<comment type="caution">
    <text evidence="1">The sequence shown here is derived from an EMBL/GenBank/DDBJ whole genome shotgun (WGS) entry which is preliminary data.</text>
</comment>